<gene>
    <name evidence="1" type="ORF">ACFQNF_15130</name>
</gene>
<reference evidence="2" key="1">
    <citation type="journal article" date="2019" name="Int. J. Syst. Evol. Microbiol.">
        <title>The Global Catalogue of Microorganisms (GCM) 10K type strain sequencing project: providing services to taxonomists for standard genome sequencing and annotation.</title>
        <authorList>
            <consortium name="The Broad Institute Genomics Platform"/>
            <consortium name="The Broad Institute Genome Sequencing Center for Infectious Disease"/>
            <person name="Wu L."/>
            <person name="Ma J."/>
        </authorList>
    </citation>
    <scope>NUCLEOTIDE SEQUENCE [LARGE SCALE GENOMIC DNA]</scope>
    <source>
        <strain evidence="2">CCUG 62945</strain>
    </source>
</reference>
<dbReference type="RefSeq" id="WP_380188958.1">
    <property type="nucleotide sequence ID" value="NZ_JBHTBQ010000033.1"/>
</dbReference>
<accession>A0ABW2R1H1</accession>
<organism evidence="1 2">
    <name type="scientific">Iodobacter arcticus</name>
    <dbReference type="NCBI Taxonomy" id="590593"/>
    <lineage>
        <taxon>Bacteria</taxon>
        <taxon>Pseudomonadati</taxon>
        <taxon>Pseudomonadota</taxon>
        <taxon>Betaproteobacteria</taxon>
        <taxon>Neisseriales</taxon>
        <taxon>Chitinibacteraceae</taxon>
        <taxon>Iodobacter</taxon>
    </lineage>
</organism>
<comment type="caution">
    <text evidence="1">The sequence shown here is derived from an EMBL/GenBank/DDBJ whole genome shotgun (WGS) entry which is preliminary data.</text>
</comment>
<protein>
    <submittedName>
        <fullName evidence="1">Uncharacterized protein</fullName>
    </submittedName>
</protein>
<sequence length="27" mass="3050">MLLIAVYAFMTLAWCGHLKFAHSKPSL</sequence>
<proteinExistence type="predicted"/>
<evidence type="ECO:0000313" key="1">
    <source>
        <dbReference type="EMBL" id="MFC7421194.1"/>
    </source>
</evidence>
<dbReference type="Proteomes" id="UP001596473">
    <property type="component" value="Unassembled WGS sequence"/>
</dbReference>
<name>A0ABW2R1H1_9NEIS</name>
<keyword evidence="2" id="KW-1185">Reference proteome</keyword>
<dbReference type="EMBL" id="JBHTBQ010000033">
    <property type="protein sequence ID" value="MFC7421194.1"/>
    <property type="molecule type" value="Genomic_DNA"/>
</dbReference>
<evidence type="ECO:0000313" key="2">
    <source>
        <dbReference type="Proteomes" id="UP001596473"/>
    </source>
</evidence>